<protein>
    <submittedName>
        <fullName evidence="3">PDZ_6 domain-containing protein</fullName>
    </submittedName>
</protein>
<sequence>KANVSFISLIEKDSPAAFGRLLRGDIVHVVNGRPTGKFWRERMPVNTTLPAVLKNHTYNELVAWIDADKEKVELLPKYWNHPKVKDTELDMIRADMATVSYLSSKYCHGMQDRRHAVKKL</sequence>
<dbReference type="EMBL" id="UYSU01039215">
    <property type="protein sequence ID" value="VDM01074.1"/>
    <property type="molecule type" value="Genomic_DNA"/>
</dbReference>
<dbReference type="OrthoDB" id="10007415at2759"/>
<dbReference type="WBParaSite" id="SSLN_0001524601-mRNA-1">
    <property type="protein sequence ID" value="SSLN_0001524601-mRNA-1"/>
    <property type="gene ID" value="SSLN_0001524601"/>
</dbReference>
<evidence type="ECO:0000313" key="1">
    <source>
        <dbReference type="EMBL" id="VDM01074.1"/>
    </source>
</evidence>
<proteinExistence type="predicted"/>
<dbReference type="AlphaFoldDB" id="A0A183TDZ0"/>
<evidence type="ECO:0000313" key="2">
    <source>
        <dbReference type="Proteomes" id="UP000275846"/>
    </source>
</evidence>
<dbReference type="SUPFAM" id="SSF50156">
    <property type="entry name" value="PDZ domain-like"/>
    <property type="match status" value="1"/>
</dbReference>
<name>A0A183TDZ0_SCHSO</name>
<dbReference type="Proteomes" id="UP000275846">
    <property type="component" value="Unassembled WGS sequence"/>
</dbReference>
<evidence type="ECO:0000313" key="3">
    <source>
        <dbReference type="WBParaSite" id="SSLN_0001524601-mRNA-1"/>
    </source>
</evidence>
<gene>
    <name evidence="1" type="ORF">SSLN_LOCUS14688</name>
</gene>
<dbReference type="InterPro" id="IPR036034">
    <property type="entry name" value="PDZ_sf"/>
</dbReference>
<reference evidence="3" key="1">
    <citation type="submission" date="2016-06" db="UniProtKB">
        <authorList>
            <consortium name="WormBaseParasite"/>
        </authorList>
    </citation>
    <scope>IDENTIFICATION</scope>
</reference>
<organism evidence="3">
    <name type="scientific">Schistocephalus solidus</name>
    <name type="common">Tapeworm</name>
    <dbReference type="NCBI Taxonomy" id="70667"/>
    <lineage>
        <taxon>Eukaryota</taxon>
        <taxon>Metazoa</taxon>
        <taxon>Spiralia</taxon>
        <taxon>Lophotrochozoa</taxon>
        <taxon>Platyhelminthes</taxon>
        <taxon>Cestoda</taxon>
        <taxon>Eucestoda</taxon>
        <taxon>Diphyllobothriidea</taxon>
        <taxon>Diphyllobothriidae</taxon>
        <taxon>Schistocephalus</taxon>
    </lineage>
</organism>
<reference evidence="1 2" key="2">
    <citation type="submission" date="2018-11" db="EMBL/GenBank/DDBJ databases">
        <authorList>
            <consortium name="Pathogen Informatics"/>
        </authorList>
    </citation>
    <scope>NUCLEOTIDE SEQUENCE [LARGE SCALE GENOMIC DNA]</scope>
    <source>
        <strain evidence="1 2">NST_G2</strain>
    </source>
</reference>
<keyword evidence="2" id="KW-1185">Reference proteome</keyword>
<accession>A0A183TDZ0</accession>